<name>A0ABT2M281_9FIRM</name>
<dbReference type="GO" id="GO:0016787">
    <property type="term" value="F:hydrolase activity"/>
    <property type="evidence" value="ECO:0007669"/>
    <property type="project" value="UniProtKB-KW"/>
</dbReference>
<evidence type="ECO:0000256" key="1">
    <source>
        <dbReference type="ARBA" id="ARBA00022801"/>
    </source>
</evidence>
<proteinExistence type="predicted"/>
<evidence type="ECO:0000313" key="4">
    <source>
        <dbReference type="Proteomes" id="UP001431199"/>
    </source>
</evidence>
<evidence type="ECO:0000259" key="2">
    <source>
        <dbReference type="Pfam" id="PF20434"/>
    </source>
</evidence>
<dbReference type="PANTHER" id="PTHR48081:SF6">
    <property type="entry name" value="PEPTIDASE S9 PROLYL OLIGOPEPTIDASE CATALYTIC DOMAIN-CONTAINING PROTEIN"/>
    <property type="match status" value="1"/>
</dbReference>
<dbReference type="Gene3D" id="3.40.50.1820">
    <property type="entry name" value="alpha/beta hydrolase"/>
    <property type="match status" value="1"/>
</dbReference>
<dbReference type="SUPFAM" id="SSF53474">
    <property type="entry name" value="alpha/beta-Hydrolases"/>
    <property type="match status" value="1"/>
</dbReference>
<evidence type="ECO:0000313" key="3">
    <source>
        <dbReference type="EMBL" id="MCT7398527.1"/>
    </source>
</evidence>
<dbReference type="Pfam" id="PF20434">
    <property type="entry name" value="BD-FAE"/>
    <property type="match status" value="1"/>
</dbReference>
<sequence>MIHKKISVKIGEHHPTAEITTYMIGNSEELYDGRLRPLIIICPGGGYEMTSDREAEGIALKFMAMGYHAAVLRYSVKPAVYPTALLQLAATVKYFRENSDKYYIDADKIIICGFSAGGHLVASYGNSWNKAQFTNNRANGNEVCRPNAQILCYPVISSGKYGHKESIENLLGDRFDELNYKMSMEKYVNNDTPQTFIWHCFDDETVPVENSLMFATALRQHNIPTELHVFAGGAHGIGTAGELTMSSDGYGVVKECECWMDLANAWIRNI</sequence>
<dbReference type="Proteomes" id="UP001431199">
    <property type="component" value="Unassembled WGS sequence"/>
</dbReference>
<dbReference type="PANTHER" id="PTHR48081">
    <property type="entry name" value="AB HYDROLASE SUPERFAMILY PROTEIN C4A8.06C"/>
    <property type="match status" value="1"/>
</dbReference>
<dbReference type="InterPro" id="IPR029058">
    <property type="entry name" value="AB_hydrolase_fold"/>
</dbReference>
<dbReference type="InterPro" id="IPR050300">
    <property type="entry name" value="GDXG_lipolytic_enzyme"/>
</dbReference>
<gene>
    <name evidence="3" type="ORF">N5B56_05430</name>
</gene>
<keyword evidence="1 3" id="KW-0378">Hydrolase</keyword>
<accession>A0ABT2M281</accession>
<dbReference type="EMBL" id="JAODBU010000004">
    <property type="protein sequence ID" value="MCT7398527.1"/>
    <property type="molecule type" value="Genomic_DNA"/>
</dbReference>
<protein>
    <submittedName>
        <fullName evidence="3">Alpha/beta hydrolase</fullName>
    </submittedName>
</protein>
<feature type="domain" description="BD-FAE-like" evidence="2">
    <location>
        <begin position="36"/>
        <end position="218"/>
    </location>
</feature>
<dbReference type="InterPro" id="IPR049492">
    <property type="entry name" value="BD-FAE-like_dom"/>
</dbReference>
<comment type="caution">
    <text evidence="3">The sequence shown here is derived from an EMBL/GenBank/DDBJ whole genome shotgun (WGS) entry which is preliminary data.</text>
</comment>
<keyword evidence="4" id="KW-1185">Reference proteome</keyword>
<organism evidence="3 4">
    <name type="scientific">Eubacterium album</name>
    <dbReference type="NCBI Taxonomy" id="2978477"/>
    <lineage>
        <taxon>Bacteria</taxon>
        <taxon>Bacillati</taxon>
        <taxon>Bacillota</taxon>
        <taxon>Clostridia</taxon>
        <taxon>Eubacteriales</taxon>
        <taxon>Eubacteriaceae</taxon>
        <taxon>Eubacterium</taxon>
    </lineage>
</organism>
<reference evidence="3" key="1">
    <citation type="submission" date="2022-09" db="EMBL/GenBank/DDBJ databases">
        <title>Eubacterium sp. LFL-14 isolated from human feces.</title>
        <authorList>
            <person name="Liu F."/>
        </authorList>
    </citation>
    <scope>NUCLEOTIDE SEQUENCE</scope>
    <source>
        <strain evidence="3">LFL-14</strain>
    </source>
</reference>
<dbReference type="RefSeq" id="WP_022089402.1">
    <property type="nucleotide sequence ID" value="NZ_JAODBU010000004.1"/>
</dbReference>